<reference evidence="1" key="1">
    <citation type="journal article" date="2020" name="mSystems">
        <title>Genome- and Community-Level Interaction Insights into Carbon Utilization and Element Cycling Functions of Hydrothermarchaeota in Hydrothermal Sediment.</title>
        <authorList>
            <person name="Zhou Z."/>
            <person name="Liu Y."/>
            <person name="Xu W."/>
            <person name="Pan J."/>
            <person name="Luo Z.H."/>
            <person name="Li M."/>
        </authorList>
    </citation>
    <scope>NUCLEOTIDE SEQUENCE [LARGE SCALE GENOMIC DNA]</scope>
    <source>
        <strain evidence="1">SpSt-658</strain>
    </source>
</reference>
<protein>
    <submittedName>
        <fullName evidence="1">Uncharacterized protein</fullName>
    </submittedName>
</protein>
<dbReference type="AlphaFoldDB" id="A0A7C4D352"/>
<organism evidence="1">
    <name type="scientific">Ignisphaera aggregans</name>
    <dbReference type="NCBI Taxonomy" id="334771"/>
    <lineage>
        <taxon>Archaea</taxon>
        <taxon>Thermoproteota</taxon>
        <taxon>Thermoprotei</taxon>
        <taxon>Desulfurococcales</taxon>
        <taxon>Desulfurococcaceae</taxon>
        <taxon>Ignisphaera</taxon>
    </lineage>
</organism>
<dbReference type="EMBL" id="DTCA01000082">
    <property type="protein sequence ID" value="HGM07279.1"/>
    <property type="molecule type" value="Genomic_DNA"/>
</dbReference>
<comment type="caution">
    <text evidence="1">The sequence shown here is derived from an EMBL/GenBank/DDBJ whole genome shotgun (WGS) entry which is preliminary data.</text>
</comment>
<evidence type="ECO:0000313" key="1">
    <source>
        <dbReference type="EMBL" id="HGM07279.1"/>
    </source>
</evidence>
<sequence length="101" mass="11737">MKNIPEPEAPIFKATLIYKDLVYDVSCNIYDFLDCEANDCALDLFESYIQKYVEKEHREIVTIENIRGGKIFVYSVNDSILCLCVHRAEVDCVEICKSYEK</sequence>
<accession>A0A7C4D352</accession>
<name>A0A7C4D352_9CREN</name>
<proteinExistence type="predicted"/>
<gene>
    <name evidence="1" type="ORF">ENU31_02560</name>
</gene>